<reference evidence="1 2" key="1">
    <citation type="submission" date="2017-03" db="EMBL/GenBank/DDBJ databases">
        <title>Genome Survey of Euroglyphus maynei.</title>
        <authorList>
            <person name="Arlian L.G."/>
            <person name="Morgan M.S."/>
            <person name="Rider S.D."/>
        </authorList>
    </citation>
    <scope>NUCLEOTIDE SEQUENCE [LARGE SCALE GENOMIC DNA]</scope>
    <source>
        <strain evidence="1">Arlian Lab</strain>
        <tissue evidence="1">Whole body</tissue>
    </source>
</reference>
<evidence type="ECO:0000313" key="2">
    <source>
        <dbReference type="Proteomes" id="UP000194236"/>
    </source>
</evidence>
<dbReference type="AlphaFoldDB" id="A0A1Y3AMA2"/>
<dbReference type="Proteomes" id="UP000194236">
    <property type="component" value="Unassembled WGS sequence"/>
</dbReference>
<protein>
    <submittedName>
        <fullName evidence="1">Uncharacterized protein</fullName>
    </submittedName>
</protein>
<sequence>MNIIDEIKFHYNRFGYNQDFLKKLFILHFINPLEIDDDDDDDLLFFIYKIDKEFINNQTLNKIKVFRKLSTDLPLLNPEIDWPKTTFLNIILQKLNYQILYSVLTRTSVNHYHVLSKQKIPVFSSPSEHSVLYKEKIEEYTYPMINFHVDNYEEYLFENVLNYLEIIYIELLASYSPTEEPSVLLSFSISHESIDNAYREKKSMINGQYLGIAKVRDLPTNGYGEIVMKRKIQR</sequence>
<keyword evidence="2" id="KW-1185">Reference proteome</keyword>
<gene>
    <name evidence="1" type="ORF">BLA29_001322</name>
</gene>
<evidence type="ECO:0000313" key="1">
    <source>
        <dbReference type="EMBL" id="OTF69571.1"/>
    </source>
</evidence>
<dbReference type="InterPro" id="IPR019141">
    <property type="entry name" value="DUF2045"/>
</dbReference>
<dbReference type="EMBL" id="MUJZ01069771">
    <property type="protein sequence ID" value="OTF69571.1"/>
    <property type="molecule type" value="Genomic_DNA"/>
</dbReference>
<dbReference type="PANTHER" id="PTHR21477:SF13">
    <property type="entry name" value="KIAA0930"/>
    <property type="match status" value="1"/>
</dbReference>
<dbReference type="OrthoDB" id="1906921at2759"/>
<proteinExistence type="predicted"/>
<dbReference type="Pfam" id="PF09741">
    <property type="entry name" value="DUF2045"/>
    <property type="match status" value="1"/>
</dbReference>
<dbReference type="PANTHER" id="PTHR21477">
    <property type="entry name" value="ZGC:172139"/>
    <property type="match status" value="1"/>
</dbReference>
<comment type="caution">
    <text evidence="1">The sequence shown here is derived from an EMBL/GenBank/DDBJ whole genome shotgun (WGS) entry which is preliminary data.</text>
</comment>
<organism evidence="1 2">
    <name type="scientific">Euroglyphus maynei</name>
    <name type="common">Mayne's house dust mite</name>
    <dbReference type="NCBI Taxonomy" id="6958"/>
    <lineage>
        <taxon>Eukaryota</taxon>
        <taxon>Metazoa</taxon>
        <taxon>Ecdysozoa</taxon>
        <taxon>Arthropoda</taxon>
        <taxon>Chelicerata</taxon>
        <taxon>Arachnida</taxon>
        <taxon>Acari</taxon>
        <taxon>Acariformes</taxon>
        <taxon>Sarcoptiformes</taxon>
        <taxon>Astigmata</taxon>
        <taxon>Psoroptidia</taxon>
        <taxon>Analgoidea</taxon>
        <taxon>Pyroglyphidae</taxon>
        <taxon>Pyroglyphinae</taxon>
        <taxon>Euroglyphus</taxon>
    </lineage>
</organism>
<name>A0A1Y3AMA2_EURMA</name>
<accession>A0A1Y3AMA2</accession>